<feature type="region of interest" description="Disordered" evidence="1">
    <location>
        <begin position="1"/>
        <end position="139"/>
    </location>
</feature>
<dbReference type="EMBL" id="CAAALY010272743">
    <property type="protein sequence ID" value="VEL42126.1"/>
    <property type="molecule type" value="Genomic_DNA"/>
</dbReference>
<reference evidence="2" key="1">
    <citation type="submission" date="2018-11" db="EMBL/GenBank/DDBJ databases">
        <authorList>
            <consortium name="Pathogen Informatics"/>
        </authorList>
    </citation>
    <scope>NUCLEOTIDE SEQUENCE</scope>
</reference>
<accession>A0A3S5B095</accession>
<proteinExistence type="predicted"/>
<feature type="compositionally biased region" description="Low complexity" evidence="1">
    <location>
        <begin position="34"/>
        <end position="48"/>
    </location>
</feature>
<evidence type="ECO:0000313" key="2">
    <source>
        <dbReference type="EMBL" id="VEL42126.1"/>
    </source>
</evidence>
<keyword evidence="3" id="KW-1185">Reference proteome</keyword>
<name>A0A3S5B095_9PLAT</name>
<sequence length="198" mass="21115">MSESCHQIGCPIDCWPEPGPGETVQFNNQFTEHPPASAAIADPQAQAQSGPGPDHHQNQPCGRLSLPVASPAARPAGRPRTKRVVARSDRAHTSTPPDLETRPASGGRKAINEPPTASKSRRRGSGATFLRTDSEDRPFPCPVPGNPPMHPSQILPRPCAFKAGLRRLQRRPDPEGSHDAIFVVTAFTLFTIASGGSS</sequence>
<dbReference type="Proteomes" id="UP000784294">
    <property type="component" value="Unassembled WGS sequence"/>
</dbReference>
<comment type="caution">
    <text evidence="2">The sequence shown here is derived from an EMBL/GenBank/DDBJ whole genome shotgun (WGS) entry which is preliminary data.</text>
</comment>
<dbReference type="AlphaFoldDB" id="A0A3S5B095"/>
<evidence type="ECO:0000256" key="1">
    <source>
        <dbReference type="SAM" id="MobiDB-lite"/>
    </source>
</evidence>
<feature type="compositionally biased region" description="Low complexity" evidence="1">
    <location>
        <begin position="67"/>
        <end position="76"/>
    </location>
</feature>
<evidence type="ECO:0000313" key="3">
    <source>
        <dbReference type="Proteomes" id="UP000784294"/>
    </source>
</evidence>
<organism evidence="2 3">
    <name type="scientific">Protopolystoma xenopodis</name>
    <dbReference type="NCBI Taxonomy" id="117903"/>
    <lineage>
        <taxon>Eukaryota</taxon>
        <taxon>Metazoa</taxon>
        <taxon>Spiralia</taxon>
        <taxon>Lophotrochozoa</taxon>
        <taxon>Platyhelminthes</taxon>
        <taxon>Monogenea</taxon>
        <taxon>Polyopisthocotylea</taxon>
        <taxon>Polystomatidea</taxon>
        <taxon>Polystomatidae</taxon>
        <taxon>Protopolystoma</taxon>
    </lineage>
</organism>
<protein>
    <submittedName>
        <fullName evidence="2">Uncharacterized protein</fullName>
    </submittedName>
</protein>
<gene>
    <name evidence="2" type="ORF">PXEA_LOCUS35566</name>
</gene>